<organism evidence="8 9">
    <name type="scientific">Pantoea brenneri</name>
    <dbReference type="NCBI Taxonomy" id="472694"/>
    <lineage>
        <taxon>Bacteria</taxon>
        <taxon>Pseudomonadati</taxon>
        <taxon>Pseudomonadota</taxon>
        <taxon>Gammaproteobacteria</taxon>
        <taxon>Enterobacterales</taxon>
        <taxon>Erwiniaceae</taxon>
        <taxon>Pantoea</taxon>
    </lineage>
</organism>
<comment type="subcellular location">
    <subcellularLocation>
        <location evidence="1">Cell membrane</location>
        <topology evidence="1">Multi-pass membrane protein</topology>
    </subcellularLocation>
</comment>
<dbReference type="GO" id="GO:0008960">
    <property type="term" value="F:phosphatidylglycerol-membrane-oligosaccharide glycerophosphotransferase activity"/>
    <property type="evidence" value="ECO:0007669"/>
    <property type="project" value="UniProtKB-EC"/>
</dbReference>
<evidence type="ECO:0000313" key="8">
    <source>
        <dbReference type="EMBL" id="NUY98507.1"/>
    </source>
</evidence>
<dbReference type="PANTHER" id="PTHR47371">
    <property type="entry name" value="LIPOTEICHOIC ACID SYNTHASE"/>
    <property type="match status" value="1"/>
</dbReference>
<dbReference type="InterPro" id="IPR050448">
    <property type="entry name" value="OpgB/LTA_synthase_biosynth"/>
</dbReference>
<feature type="transmembrane region" description="Helical" evidence="6">
    <location>
        <begin position="6"/>
        <end position="23"/>
    </location>
</feature>
<name>A0A7Y6TTQ5_9GAMM</name>
<dbReference type="EMBL" id="JABWPM010000026">
    <property type="protein sequence ID" value="NUY98507.1"/>
    <property type="molecule type" value="Genomic_DNA"/>
</dbReference>
<feature type="transmembrane region" description="Helical" evidence="6">
    <location>
        <begin position="35"/>
        <end position="58"/>
    </location>
</feature>
<dbReference type="InterPro" id="IPR017850">
    <property type="entry name" value="Alkaline_phosphatase_core_sf"/>
</dbReference>
<dbReference type="CDD" id="cd16015">
    <property type="entry name" value="LTA_synthase"/>
    <property type="match status" value="1"/>
</dbReference>
<evidence type="ECO:0000256" key="4">
    <source>
        <dbReference type="ARBA" id="ARBA00022989"/>
    </source>
</evidence>
<keyword evidence="2" id="KW-1003">Cell membrane</keyword>
<dbReference type="PANTHER" id="PTHR47371:SF3">
    <property type="entry name" value="PHOSPHOGLYCEROL TRANSFERASE I"/>
    <property type="match status" value="1"/>
</dbReference>
<evidence type="ECO:0000313" key="9">
    <source>
        <dbReference type="Proteomes" id="UP000566985"/>
    </source>
</evidence>
<evidence type="ECO:0000259" key="7">
    <source>
        <dbReference type="Pfam" id="PF00884"/>
    </source>
</evidence>
<dbReference type="EC" id="2.7.8.20" evidence="8"/>
<keyword evidence="3 6" id="KW-0812">Transmembrane</keyword>
<evidence type="ECO:0000256" key="1">
    <source>
        <dbReference type="ARBA" id="ARBA00004651"/>
    </source>
</evidence>
<feature type="transmembrane region" description="Helical" evidence="6">
    <location>
        <begin position="78"/>
        <end position="97"/>
    </location>
</feature>
<keyword evidence="4 6" id="KW-1133">Transmembrane helix</keyword>
<evidence type="ECO:0000256" key="6">
    <source>
        <dbReference type="SAM" id="Phobius"/>
    </source>
</evidence>
<evidence type="ECO:0000256" key="3">
    <source>
        <dbReference type="ARBA" id="ARBA00022692"/>
    </source>
</evidence>
<gene>
    <name evidence="8" type="primary">opgB</name>
    <name evidence="8" type="ORF">HU668_18800</name>
</gene>
<dbReference type="SUPFAM" id="SSF53649">
    <property type="entry name" value="Alkaline phosphatase-like"/>
    <property type="match status" value="1"/>
</dbReference>
<evidence type="ECO:0000256" key="5">
    <source>
        <dbReference type="ARBA" id="ARBA00023136"/>
    </source>
</evidence>
<feature type="transmembrane region" description="Helical" evidence="6">
    <location>
        <begin position="117"/>
        <end position="139"/>
    </location>
</feature>
<comment type="caution">
    <text evidence="8">The sequence shown here is derived from an EMBL/GenBank/DDBJ whole genome shotgun (WGS) entry which is preliminary data.</text>
</comment>
<keyword evidence="8" id="KW-0808">Transferase</keyword>
<protein>
    <submittedName>
        <fullName evidence="8">Phosphatidylglycerol--membrane-oligosaccharide glycerophosphotransferase</fullName>
        <ecNumber evidence="8">2.7.8.20</ecNumber>
    </submittedName>
</protein>
<sequence length="605" mass="68250">MMIKLSLSFFFFLCAIFYFRRYIKPVLKEKIFIVFLYLIFIVSTSLFIGSNYFTGVGINESVVYTIFSDLKGAGLQKYLLPFALLLLFSVLFTIISVKVSLSGRKENHNTSKRKYAIFSFFFVASFLSNPGVTGVYSIISSRMNGEAGDFSKYYYQTNKKISGPKKNIVYIYAESLERTYFDKNTFPGLTDELSDIKDKSYDFNNTIQLPGTDYTIAGIVASQCGLPLFAPFSGNSSDSLSSFFPGTICLGDILKSSGYNLSFIQGADLDFGGKRLFFSNHGFEHLSGREELAHSITDKSYINDWGWYDDTIFAIAYDNYLKLVDNKKPFGLFLLTVDTHHPDGFISKNCQKKSYNYNGVYNSSMSAVSCSQEQIAHFIKRIVALPSFKNTVIVVSSDHLAMNNTASFALNKLSRRNLFMVIDSDGIRKDVNTGKLRNTFDNGATILDLLGGDTKLGLGRSSLQSDSLFNSFPDMISKVNSWKNSVIELWGFPKVIEKFKIIQDAGKIEIGDTSFKLPALFKINKNSIDPFFDRDADYSLSQQLSMFDKNDKFFWIDDCFKINHVFTYTMDKFYGLCLAYGSLAGKVDTVQISSNEYSSSLDFQN</sequence>
<accession>A0A7Y6TTQ5</accession>
<feature type="domain" description="Sulfatase N-terminal" evidence="7">
    <location>
        <begin position="166"/>
        <end position="451"/>
    </location>
</feature>
<proteinExistence type="predicted"/>
<dbReference type="Pfam" id="PF00884">
    <property type="entry name" value="Sulfatase"/>
    <property type="match status" value="1"/>
</dbReference>
<evidence type="ECO:0000256" key="2">
    <source>
        <dbReference type="ARBA" id="ARBA00022475"/>
    </source>
</evidence>
<dbReference type="GeneID" id="57347213"/>
<reference evidence="8 9" key="1">
    <citation type="submission" date="2020-05" db="EMBL/GenBank/DDBJ databases">
        <title>Whole Genome Sequences of Enterobacteriales Associated with the International Space Station.</title>
        <authorList>
            <person name="Bharadwaj A."/>
            <person name="Daudu R."/>
            <person name="Singh N."/>
            <person name="Wood J."/>
            <person name="Debieu M."/>
            <person name="Mason C."/>
            <person name="Wang C."/>
            <person name="Venkateswaran K."/>
        </authorList>
    </citation>
    <scope>NUCLEOTIDE SEQUENCE [LARGE SCALE GENOMIC DNA]</scope>
    <source>
        <strain evidence="8 9">IF5SW-B1</strain>
    </source>
</reference>
<dbReference type="GO" id="GO:0005886">
    <property type="term" value="C:plasma membrane"/>
    <property type="evidence" value="ECO:0007669"/>
    <property type="project" value="UniProtKB-SubCell"/>
</dbReference>
<dbReference type="Proteomes" id="UP000566985">
    <property type="component" value="Unassembled WGS sequence"/>
</dbReference>
<dbReference type="InterPro" id="IPR000917">
    <property type="entry name" value="Sulfatase_N"/>
</dbReference>
<keyword evidence="5 6" id="KW-0472">Membrane</keyword>
<dbReference type="Gene3D" id="3.40.720.10">
    <property type="entry name" value="Alkaline Phosphatase, subunit A"/>
    <property type="match status" value="1"/>
</dbReference>
<dbReference type="RefSeq" id="WP_164092218.1">
    <property type="nucleotide sequence ID" value="NZ_JABWPE010000026.1"/>
</dbReference>
<dbReference type="AlphaFoldDB" id="A0A7Y6TTQ5"/>
<dbReference type="NCBIfam" id="NF003000">
    <property type="entry name" value="PRK03776.1"/>
    <property type="match status" value="1"/>
</dbReference>